<comment type="catalytic activity">
    <reaction evidence="6">
        <text>guanosine(527) in 16S rRNA + S-adenosyl-L-methionine = N(7)-methylguanosine(527) in 16S rRNA + S-adenosyl-L-homocysteine</text>
        <dbReference type="Rhea" id="RHEA:42732"/>
        <dbReference type="Rhea" id="RHEA-COMP:10209"/>
        <dbReference type="Rhea" id="RHEA-COMP:10210"/>
        <dbReference type="ChEBI" id="CHEBI:57856"/>
        <dbReference type="ChEBI" id="CHEBI:59789"/>
        <dbReference type="ChEBI" id="CHEBI:74269"/>
        <dbReference type="ChEBI" id="CHEBI:74480"/>
        <dbReference type="EC" id="2.1.1.170"/>
    </reaction>
</comment>
<sequence>MIDRLAEAATRKVSRETFDLLQRYAELLRDESARQNLVAASTLESLWERHILDSAQLVRFEPFDGASWADIGSGAGLPGLVIAALVEGPILLIEPRRLRAEFLERCVAELGLGNRVAVAASKVEKATGRFDAITARAVASVDKLLQLSTHLSTRNSLWVLPKGRSAQSELAEARRRWHCEAETVPSFTDPDSEILVLRNVKPRGGR</sequence>
<keyword evidence="8" id="KW-1185">Reference proteome</keyword>
<evidence type="ECO:0000256" key="6">
    <source>
        <dbReference type="HAMAP-Rule" id="MF_00074"/>
    </source>
</evidence>
<dbReference type="Gene3D" id="3.40.50.150">
    <property type="entry name" value="Vaccinia Virus protein VP39"/>
    <property type="match status" value="1"/>
</dbReference>
<dbReference type="PANTHER" id="PTHR31760:SF0">
    <property type="entry name" value="S-ADENOSYL-L-METHIONINE-DEPENDENT METHYLTRANSFERASES SUPERFAMILY PROTEIN"/>
    <property type="match status" value="1"/>
</dbReference>
<comment type="subcellular location">
    <subcellularLocation>
        <location evidence="6">Cytoplasm</location>
    </subcellularLocation>
</comment>
<proteinExistence type="inferred from homology"/>
<dbReference type="Proteomes" id="UP001165343">
    <property type="component" value="Unassembled WGS sequence"/>
</dbReference>
<name>A0ABT0RGM5_9SPHN</name>
<dbReference type="RefSeq" id="WP_249868312.1">
    <property type="nucleotide sequence ID" value="NZ_JAMGBC010000001.1"/>
</dbReference>
<dbReference type="NCBIfam" id="TIGR00138">
    <property type="entry name" value="rsmG_gidB"/>
    <property type="match status" value="1"/>
</dbReference>
<keyword evidence="4 6" id="KW-0808">Transferase</keyword>
<evidence type="ECO:0000256" key="1">
    <source>
        <dbReference type="ARBA" id="ARBA00022490"/>
    </source>
</evidence>
<evidence type="ECO:0000256" key="5">
    <source>
        <dbReference type="ARBA" id="ARBA00022691"/>
    </source>
</evidence>
<reference evidence="7" key="1">
    <citation type="submission" date="2022-05" db="EMBL/GenBank/DDBJ databases">
        <authorList>
            <person name="Jo J.-H."/>
            <person name="Im W.-T."/>
        </authorList>
    </citation>
    <scope>NUCLEOTIDE SEQUENCE</scope>
    <source>
        <strain evidence="7">RG327</strain>
    </source>
</reference>
<comment type="similarity">
    <text evidence="6">Belongs to the methyltransferase superfamily. RNA methyltransferase RsmG family.</text>
</comment>
<gene>
    <name evidence="6 7" type="primary">rsmG</name>
    <name evidence="7" type="ORF">LZ519_08840</name>
</gene>
<comment type="function">
    <text evidence="6">Specifically methylates the N7 position of guanine in position 527 of 16S rRNA.</text>
</comment>
<dbReference type="PIRSF" id="PIRSF003078">
    <property type="entry name" value="GidB"/>
    <property type="match status" value="1"/>
</dbReference>
<feature type="binding site" evidence="6">
    <location>
        <position position="77"/>
    </location>
    <ligand>
        <name>S-adenosyl-L-methionine</name>
        <dbReference type="ChEBI" id="CHEBI:59789"/>
    </ligand>
</feature>
<feature type="binding site" evidence="6">
    <location>
        <position position="72"/>
    </location>
    <ligand>
        <name>S-adenosyl-L-methionine</name>
        <dbReference type="ChEBI" id="CHEBI:59789"/>
    </ligand>
</feature>
<keyword evidence="3 6" id="KW-0489">Methyltransferase</keyword>
<keyword evidence="5 6" id="KW-0949">S-adenosyl-L-methionine</keyword>
<keyword evidence="1 6" id="KW-0963">Cytoplasm</keyword>
<dbReference type="InterPro" id="IPR003682">
    <property type="entry name" value="rRNA_ssu_MeTfrase_G"/>
</dbReference>
<dbReference type="Pfam" id="PF02527">
    <property type="entry name" value="GidB"/>
    <property type="match status" value="1"/>
</dbReference>
<dbReference type="GO" id="GO:0032259">
    <property type="term" value="P:methylation"/>
    <property type="evidence" value="ECO:0007669"/>
    <property type="project" value="UniProtKB-KW"/>
</dbReference>
<accession>A0ABT0RGM5</accession>
<organism evidence="7 8">
    <name type="scientific">Sphingomonas anseongensis</name>
    <dbReference type="NCBI Taxonomy" id="2908207"/>
    <lineage>
        <taxon>Bacteria</taxon>
        <taxon>Pseudomonadati</taxon>
        <taxon>Pseudomonadota</taxon>
        <taxon>Alphaproteobacteria</taxon>
        <taxon>Sphingomonadales</taxon>
        <taxon>Sphingomonadaceae</taxon>
        <taxon>Sphingomonas</taxon>
    </lineage>
</organism>
<evidence type="ECO:0000313" key="8">
    <source>
        <dbReference type="Proteomes" id="UP001165343"/>
    </source>
</evidence>
<evidence type="ECO:0000256" key="2">
    <source>
        <dbReference type="ARBA" id="ARBA00022552"/>
    </source>
</evidence>
<feature type="binding site" evidence="6">
    <location>
        <position position="136"/>
    </location>
    <ligand>
        <name>S-adenosyl-L-methionine</name>
        <dbReference type="ChEBI" id="CHEBI:59789"/>
    </ligand>
</feature>
<feature type="binding site" evidence="6">
    <location>
        <begin position="123"/>
        <end position="124"/>
    </location>
    <ligand>
        <name>S-adenosyl-L-methionine</name>
        <dbReference type="ChEBI" id="CHEBI:59789"/>
    </ligand>
</feature>
<evidence type="ECO:0000313" key="7">
    <source>
        <dbReference type="EMBL" id="MCL6679414.1"/>
    </source>
</evidence>
<comment type="caution">
    <text evidence="6">Lacks conserved residue(s) required for the propagation of feature annotation.</text>
</comment>
<evidence type="ECO:0000256" key="3">
    <source>
        <dbReference type="ARBA" id="ARBA00022603"/>
    </source>
</evidence>
<comment type="caution">
    <text evidence="7">The sequence shown here is derived from an EMBL/GenBank/DDBJ whole genome shotgun (WGS) entry which is preliminary data.</text>
</comment>
<dbReference type="InterPro" id="IPR029063">
    <property type="entry name" value="SAM-dependent_MTases_sf"/>
</dbReference>
<dbReference type="EMBL" id="JAMGBC010000001">
    <property type="protein sequence ID" value="MCL6679414.1"/>
    <property type="molecule type" value="Genomic_DNA"/>
</dbReference>
<evidence type="ECO:0000256" key="4">
    <source>
        <dbReference type="ARBA" id="ARBA00022679"/>
    </source>
</evidence>
<dbReference type="PANTHER" id="PTHR31760">
    <property type="entry name" value="S-ADENOSYL-L-METHIONINE-DEPENDENT METHYLTRANSFERASES SUPERFAMILY PROTEIN"/>
    <property type="match status" value="1"/>
</dbReference>
<dbReference type="SUPFAM" id="SSF53335">
    <property type="entry name" value="S-adenosyl-L-methionine-dependent methyltransferases"/>
    <property type="match status" value="1"/>
</dbReference>
<keyword evidence="2 6" id="KW-0698">rRNA processing</keyword>
<dbReference type="GO" id="GO:0008168">
    <property type="term" value="F:methyltransferase activity"/>
    <property type="evidence" value="ECO:0007669"/>
    <property type="project" value="UniProtKB-KW"/>
</dbReference>
<protein>
    <recommendedName>
        <fullName evidence="6">Ribosomal RNA small subunit methyltransferase G</fullName>
        <ecNumber evidence="6">2.1.1.170</ecNumber>
    </recommendedName>
    <alternativeName>
        <fullName evidence="6">16S rRNA 7-methylguanosine methyltransferase</fullName>
        <shortName evidence="6">16S rRNA m7G methyltransferase</shortName>
    </alternativeName>
</protein>
<dbReference type="HAMAP" id="MF_00074">
    <property type="entry name" value="16SrRNA_methyltr_G"/>
    <property type="match status" value="1"/>
</dbReference>
<dbReference type="EC" id="2.1.1.170" evidence="6"/>